<proteinExistence type="predicted"/>
<sequence>MARILITGGCGFLGSHLVDELARRGEEVIVFDGGEPPPGRPAPPSVRHVTGDIRDAARLAEVLDAGVDTVYHLAAVVGVDRYLARPLDVIDINLLGTRNVLARAAETGAKVVVASTSEVFGKNPAVPWRENDDRVLGGTEVDRWCYASSKALGEHLAFAFARERGLRMAIVRYFNVYGPRQRPAFVVSRSIHRALNGKPPVVYDDGGQTRCFTYVRDAVDATITVGTGEKAVGECFNIGSSDETTVGRLSTMIAELTGTAGPVPVHTRDRLGDGYQDLRRRVPDTTKIRTTLGWRSRTDLREGLARTIRWARENPWWLALPDSGVTPGDARPERSRPPTAA</sequence>
<dbReference type="InterPro" id="IPR036291">
    <property type="entry name" value="NAD(P)-bd_dom_sf"/>
</dbReference>
<dbReference type="Gene3D" id="3.40.50.720">
    <property type="entry name" value="NAD(P)-binding Rossmann-like Domain"/>
    <property type="match status" value="1"/>
</dbReference>
<dbReference type="Pfam" id="PF01370">
    <property type="entry name" value="Epimerase"/>
    <property type="match status" value="1"/>
</dbReference>
<comment type="caution">
    <text evidence="3">The sequence shown here is derived from an EMBL/GenBank/DDBJ whole genome shotgun (WGS) entry which is preliminary data.</text>
</comment>
<evidence type="ECO:0000313" key="3">
    <source>
        <dbReference type="EMBL" id="MBB0242661.1"/>
    </source>
</evidence>
<evidence type="ECO:0000313" key="4">
    <source>
        <dbReference type="Proteomes" id="UP000538929"/>
    </source>
</evidence>
<feature type="region of interest" description="Disordered" evidence="1">
    <location>
        <begin position="321"/>
        <end position="341"/>
    </location>
</feature>
<dbReference type="SUPFAM" id="SSF51735">
    <property type="entry name" value="NAD(P)-binding Rossmann-fold domains"/>
    <property type="match status" value="1"/>
</dbReference>
<organism evidence="3 4">
    <name type="scientific">Streptomyces alkaliphilus</name>
    <dbReference type="NCBI Taxonomy" id="1472722"/>
    <lineage>
        <taxon>Bacteria</taxon>
        <taxon>Bacillati</taxon>
        <taxon>Actinomycetota</taxon>
        <taxon>Actinomycetes</taxon>
        <taxon>Kitasatosporales</taxon>
        <taxon>Streptomycetaceae</taxon>
        <taxon>Streptomyces</taxon>
    </lineage>
</organism>
<evidence type="ECO:0000259" key="2">
    <source>
        <dbReference type="Pfam" id="PF01370"/>
    </source>
</evidence>
<keyword evidence="4" id="KW-1185">Reference proteome</keyword>
<dbReference type="InterPro" id="IPR050177">
    <property type="entry name" value="Lipid_A_modif_metabolic_enz"/>
</dbReference>
<feature type="compositionally biased region" description="Basic and acidic residues" evidence="1">
    <location>
        <begin position="330"/>
        <end position="341"/>
    </location>
</feature>
<evidence type="ECO:0000256" key="1">
    <source>
        <dbReference type="SAM" id="MobiDB-lite"/>
    </source>
</evidence>
<gene>
    <name evidence="3" type="ORF">FNQ90_00695</name>
</gene>
<feature type="domain" description="NAD-dependent epimerase/dehydratase" evidence="2">
    <location>
        <begin position="4"/>
        <end position="239"/>
    </location>
</feature>
<protein>
    <submittedName>
        <fullName evidence="3">NAD-dependent epimerase/dehydratase family protein</fullName>
    </submittedName>
</protein>
<reference evidence="4" key="1">
    <citation type="submission" date="2019-10" db="EMBL/GenBank/DDBJ databases">
        <title>Streptomyces sp. nov., a novel actinobacterium isolated from alkaline environment.</title>
        <authorList>
            <person name="Golinska P."/>
        </authorList>
    </citation>
    <scope>NUCLEOTIDE SEQUENCE [LARGE SCALE GENOMIC DNA]</scope>
    <source>
        <strain evidence="4">DSM 42118</strain>
    </source>
</reference>
<dbReference type="EMBL" id="VKHT01000009">
    <property type="protein sequence ID" value="MBB0242661.1"/>
    <property type="molecule type" value="Genomic_DNA"/>
</dbReference>
<name>A0A7W3T9B9_9ACTN</name>
<dbReference type="RefSeq" id="WP_182604456.1">
    <property type="nucleotide sequence ID" value="NZ_VKHT01000009.1"/>
</dbReference>
<dbReference type="AlphaFoldDB" id="A0A7W3T9B9"/>
<dbReference type="InterPro" id="IPR001509">
    <property type="entry name" value="Epimerase_deHydtase"/>
</dbReference>
<dbReference type="PANTHER" id="PTHR43245:SF13">
    <property type="entry name" value="UDP-D-APIOSE_UDP-D-XYLOSE SYNTHASE 2"/>
    <property type="match status" value="1"/>
</dbReference>
<dbReference type="Proteomes" id="UP000538929">
    <property type="component" value="Unassembled WGS sequence"/>
</dbReference>
<dbReference type="PANTHER" id="PTHR43245">
    <property type="entry name" value="BIFUNCTIONAL POLYMYXIN RESISTANCE PROTEIN ARNA"/>
    <property type="match status" value="1"/>
</dbReference>
<accession>A0A7W3T9B9</accession>